<evidence type="ECO:0000256" key="6">
    <source>
        <dbReference type="SAM" id="SignalP"/>
    </source>
</evidence>
<evidence type="ECO:0000313" key="9">
    <source>
        <dbReference type="Proteomes" id="UP001153292"/>
    </source>
</evidence>
<keyword evidence="2" id="KW-0378">Hydrolase</keyword>
<name>A0ABN8ATA0_CHISP</name>
<dbReference type="SMART" id="SM00020">
    <property type="entry name" value="Tryp_SPc"/>
    <property type="match status" value="1"/>
</dbReference>
<dbReference type="Proteomes" id="UP001153292">
    <property type="component" value="Chromosome 13"/>
</dbReference>
<keyword evidence="9" id="KW-1185">Reference proteome</keyword>
<feature type="compositionally biased region" description="Polar residues" evidence="5">
    <location>
        <begin position="319"/>
        <end position="335"/>
    </location>
</feature>
<sequence length="504" mass="56525">MHFERIVSSVVCFFLIKFGFVHSQYETPEEVGLKSNSPEEIEDIIAPVEDEALGEGHTFVALLDIVFQDGSKRTCSGAIIHDYVLVTAAHCFVHELDESVKPEITASFVVIGTKKMFLSGYEQYLPIERILTHPKYDGWSADISLVYTFAGMTSDKPGKIVRLAGEKATNQGDYNVTVYSWRHPKEEENQEEFPAVTPTPPCPDSISREDGDNSATEAAYESKRPRKKFRGTKAPNWYARGNTAAGMAAKTIKEKIPPGILFKYPVLQLKNQAEKMQHPLQWKAKETSKKISRYLTSDEESRQEDSIAVILMTDDAPSNRPQRANMSLTTTSPTGDNEERSHTFLARTVKRLSPSARRRQQTIRGWRRLLVTLYNVLYIEHYNLVSASSCKKILDNALAPRFVFNKGEVACYSSHEHILTDEDSGAPVVRHSKLVAITIGGAECDGDHVGVGLKISCYCSWIADNIPGGSSLICCKNCCDVKHTEPYIHQPTSKKRRKNKYLIK</sequence>
<dbReference type="PANTHER" id="PTHR24276">
    <property type="entry name" value="POLYSERASE-RELATED"/>
    <property type="match status" value="1"/>
</dbReference>
<dbReference type="Gene3D" id="2.40.10.10">
    <property type="entry name" value="Trypsin-like serine proteases"/>
    <property type="match status" value="2"/>
</dbReference>
<gene>
    <name evidence="8" type="ORF">CHILSU_LOCUS2246</name>
</gene>
<dbReference type="PROSITE" id="PS00134">
    <property type="entry name" value="TRYPSIN_HIS"/>
    <property type="match status" value="1"/>
</dbReference>
<dbReference type="SUPFAM" id="SSF50494">
    <property type="entry name" value="Trypsin-like serine proteases"/>
    <property type="match status" value="1"/>
</dbReference>
<feature type="domain" description="Peptidase S1" evidence="7">
    <location>
        <begin position="16"/>
        <end position="467"/>
    </location>
</feature>
<dbReference type="InterPro" id="IPR009003">
    <property type="entry name" value="Peptidase_S1_PA"/>
</dbReference>
<organism evidence="8 9">
    <name type="scientific">Chilo suppressalis</name>
    <name type="common">Asiatic rice borer moth</name>
    <dbReference type="NCBI Taxonomy" id="168631"/>
    <lineage>
        <taxon>Eukaryota</taxon>
        <taxon>Metazoa</taxon>
        <taxon>Ecdysozoa</taxon>
        <taxon>Arthropoda</taxon>
        <taxon>Hexapoda</taxon>
        <taxon>Insecta</taxon>
        <taxon>Pterygota</taxon>
        <taxon>Neoptera</taxon>
        <taxon>Endopterygota</taxon>
        <taxon>Lepidoptera</taxon>
        <taxon>Glossata</taxon>
        <taxon>Ditrysia</taxon>
        <taxon>Pyraloidea</taxon>
        <taxon>Crambidae</taxon>
        <taxon>Crambinae</taxon>
        <taxon>Chilo</taxon>
    </lineage>
</organism>
<dbReference type="PROSITE" id="PS50240">
    <property type="entry name" value="TRYPSIN_DOM"/>
    <property type="match status" value="1"/>
</dbReference>
<dbReference type="InterPro" id="IPR050430">
    <property type="entry name" value="Peptidase_S1"/>
</dbReference>
<evidence type="ECO:0000259" key="7">
    <source>
        <dbReference type="PROSITE" id="PS50240"/>
    </source>
</evidence>
<evidence type="ECO:0000256" key="1">
    <source>
        <dbReference type="ARBA" id="ARBA00022670"/>
    </source>
</evidence>
<reference evidence="8" key="1">
    <citation type="submission" date="2021-12" db="EMBL/GenBank/DDBJ databases">
        <authorList>
            <person name="King R."/>
        </authorList>
    </citation>
    <scope>NUCLEOTIDE SEQUENCE</scope>
</reference>
<feature type="chain" id="PRO_5047008664" description="Peptidase S1 domain-containing protein" evidence="6">
    <location>
        <begin position="24"/>
        <end position="504"/>
    </location>
</feature>
<keyword evidence="6" id="KW-0732">Signal</keyword>
<keyword evidence="3" id="KW-0720">Serine protease</keyword>
<dbReference type="Pfam" id="PF00089">
    <property type="entry name" value="Trypsin"/>
    <property type="match status" value="1"/>
</dbReference>
<evidence type="ECO:0000256" key="2">
    <source>
        <dbReference type="ARBA" id="ARBA00022801"/>
    </source>
</evidence>
<dbReference type="InterPro" id="IPR018114">
    <property type="entry name" value="TRYPSIN_HIS"/>
</dbReference>
<dbReference type="InterPro" id="IPR001254">
    <property type="entry name" value="Trypsin_dom"/>
</dbReference>
<evidence type="ECO:0000256" key="5">
    <source>
        <dbReference type="SAM" id="MobiDB-lite"/>
    </source>
</evidence>
<accession>A0ABN8ATA0</accession>
<proteinExistence type="predicted"/>
<dbReference type="InterPro" id="IPR043504">
    <property type="entry name" value="Peptidase_S1_PA_chymotrypsin"/>
</dbReference>
<evidence type="ECO:0000256" key="4">
    <source>
        <dbReference type="ARBA" id="ARBA00023157"/>
    </source>
</evidence>
<feature type="region of interest" description="Disordered" evidence="5">
    <location>
        <begin position="186"/>
        <end position="227"/>
    </location>
</feature>
<dbReference type="PANTHER" id="PTHR24276:SF94">
    <property type="entry name" value="AT20289P-RELATED"/>
    <property type="match status" value="1"/>
</dbReference>
<feature type="region of interest" description="Disordered" evidence="5">
    <location>
        <begin position="316"/>
        <end position="340"/>
    </location>
</feature>
<protein>
    <recommendedName>
        <fullName evidence="7">Peptidase S1 domain-containing protein</fullName>
    </recommendedName>
</protein>
<feature type="signal peptide" evidence="6">
    <location>
        <begin position="1"/>
        <end position="23"/>
    </location>
</feature>
<dbReference type="EMBL" id="OU963906">
    <property type="protein sequence ID" value="CAH0399115.1"/>
    <property type="molecule type" value="Genomic_DNA"/>
</dbReference>
<evidence type="ECO:0000313" key="8">
    <source>
        <dbReference type="EMBL" id="CAH0399115.1"/>
    </source>
</evidence>
<keyword evidence="4" id="KW-1015">Disulfide bond</keyword>
<keyword evidence="1" id="KW-0645">Protease</keyword>
<evidence type="ECO:0000256" key="3">
    <source>
        <dbReference type="ARBA" id="ARBA00022825"/>
    </source>
</evidence>